<sequence length="122" mass="13462">MYLQQSSGQRCERTAAWRVVSAARETVSGHAERGCWSSFSSLLNDVGQLKWRSSLVLRSYKLSSLIILVLSSVDLATRAREHCGLVPDVLGSILGKGNLGRLQQTKTCLQEIKRSGTIQRSN</sequence>
<proteinExistence type="predicted"/>
<gene>
    <name evidence="1" type="primary">jg7237</name>
    <name evidence="1" type="ORF">PAEG_LOCUS22758</name>
</gene>
<evidence type="ECO:0000313" key="1">
    <source>
        <dbReference type="EMBL" id="CAH2255125.1"/>
    </source>
</evidence>
<reference evidence="1" key="1">
    <citation type="submission" date="2022-03" db="EMBL/GenBank/DDBJ databases">
        <authorList>
            <person name="Lindestad O."/>
        </authorList>
    </citation>
    <scope>NUCLEOTIDE SEQUENCE</scope>
</reference>
<dbReference type="AlphaFoldDB" id="A0A8S4SGK0"/>
<keyword evidence="2" id="KW-1185">Reference proteome</keyword>
<dbReference type="Proteomes" id="UP000838756">
    <property type="component" value="Unassembled WGS sequence"/>
</dbReference>
<protein>
    <submittedName>
        <fullName evidence="1">Jg7237 protein</fullName>
    </submittedName>
</protein>
<organism evidence="1 2">
    <name type="scientific">Pararge aegeria aegeria</name>
    <dbReference type="NCBI Taxonomy" id="348720"/>
    <lineage>
        <taxon>Eukaryota</taxon>
        <taxon>Metazoa</taxon>
        <taxon>Ecdysozoa</taxon>
        <taxon>Arthropoda</taxon>
        <taxon>Hexapoda</taxon>
        <taxon>Insecta</taxon>
        <taxon>Pterygota</taxon>
        <taxon>Neoptera</taxon>
        <taxon>Endopterygota</taxon>
        <taxon>Lepidoptera</taxon>
        <taxon>Glossata</taxon>
        <taxon>Ditrysia</taxon>
        <taxon>Papilionoidea</taxon>
        <taxon>Nymphalidae</taxon>
        <taxon>Satyrinae</taxon>
        <taxon>Satyrini</taxon>
        <taxon>Parargina</taxon>
        <taxon>Pararge</taxon>
    </lineage>
</organism>
<accession>A0A8S4SGK0</accession>
<dbReference type="EMBL" id="CAKXAJ010026089">
    <property type="protein sequence ID" value="CAH2255125.1"/>
    <property type="molecule type" value="Genomic_DNA"/>
</dbReference>
<evidence type="ECO:0000313" key="2">
    <source>
        <dbReference type="Proteomes" id="UP000838756"/>
    </source>
</evidence>
<comment type="caution">
    <text evidence="1">The sequence shown here is derived from an EMBL/GenBank/DDBJ whole genome shotgun (WGS) entry which is preliminary data.</text>
</comment>
<name>A0A8S4SGK0_9NEOP</name>